<organism evidence="1 2">
    <name type="scientific">Roseimaritima ulvae</name>
    <dbReference type="NCBI Taxonomy" id="980254"/>
    <lineage>
        <taxon>Bacteria</taxon>
        <taxon>Pseudomonadati</taxon>
        <taxon>Planctomycetota</taxon>
        <taxon>Planctomycetia</taxon>
        <taxon>Pirellulales</taxon>
        <taxon>Pirellulaceae</taxon>
        <taxon>Roseimaritima</taxon>
    </lineage>
</organism>
<dbReference type="KEGG" id="rul:UC8_09590"/>
<gene>
    <name evidence="1" type="ORF">UC8_09590</name>
</gene>
<reference evidence="1 2" key="1">
    <citation type="submission" date="2019-08" db="EMBL/GenBank/DDBJ databases">
        <title>Deep-cultivation of Planctomycetes and their phenomic and genomic characterization uncovers novel biology.</title>
        <authorList>
            <person name="Wiegand S."/>
            <person name="Jogler M."/>
            <person name="Boedeker C."/>
            <person name="Pinto D."/>
            <person name="Vollmers J."/>
            <person name="Rivas-Marin E."/>
            <person name="Kohn T."/>
            <person name="Peeters S.H."/>
            <person name="Heuer A."/>
            <person name="Rast P."/>
            <person name="Oberbeckmann S."/>
            <person name="Bunk B."/>
            <person name="Jeske O."/>
            <person name="Meyerdierks A."/>
            <person name="Storesund J.E."/>
            <person name="Kallscheuer N."/>
            <person name="Luecker S."/>
            <person name="Lage O.M."/>
            <person name="Pohl T."/>
            <person name="Merkel B.J."/>
            <person name="Hornburger P."/>
            <person name="Mueller R.-W."/>
            <person name="Bruemmer F."/>
            <person name="Labrenz M."/>
            <person name="Spormann A.M."/>
            <person name="Op den Camp H."/>
            <person name="Overmann J."/>
            <person name="Amann R."/>
            <person name="Jetten M.S.M."/>
            <person name="Mascher T."/>
            <person name="Medema M.H."/>
            <person name="Devos D.P."/>
            <person name="Kaster A.-K."/>
            <person name="Ovreas L."/>
            <person name="Rohde M."/>
            <person name="Galperin M.Y."/>
            <person name="Jogler C."/>
        </authorList>
    </citation>
    <scope>NUCLEOTIDE SEQUENCE [LARGE SCALE GENOMIC DNA]</scope>
    <source>
        <strain evidence="1 2">UC8</strain>
    </source>
</reference>
<protein>
    <submittedName>
        <fullName evidence="1">Uncharacterized protein</fullName>
    </submittedName>
</protein>
<accession>A0A5B9QIY6</accession>
<dbReference type="Proteomes" id="UP000325286">
    <property type="component" value="Chromosome"/>
</dbReference>
<name>A0A5B9QIY6_9BACT</name>
<evidence type="ECO:0000313" key="1">
    <source>
        <dbReference type="EMBL" id="QEG38998.1"/>
    </source>
</evidence>
<evidence type="ECO:0000313" key="2">
    <source>
        <dbReference type="Proteomes" id="UP000325286"/>
    </source>
</evidence>
<dbReference type="EMBL" id="CP042914">
    <property type="protein sequence ID" value="QEG38998.1"/>
    <property type="molecule type" value="Genomic_DNA"/>
</dbReference>
<dbReference type="AlphaFoldDB" id="A0A5B9QIY6"/>
<sequence>MLLANGTPPSMRDGASKAVEQIDTVGLVVSAAPGSYDGRVG</sequence>
<proteinExistence type="predicted"/>
<keyword evidence="2" id="KW-1185">Reference proteome</keyword>